<feature type="domain" description="Cilia- and flagella-associated protein 69 ARM repeats" evidence="1">
    <location>
        <begin position="432"/>
        <end position="544"/>
    </location>
</feature>
<name>A0A8B8GMI6_9HEMI</name>
<protein>
    <submittedName>
        <fullName evidence="3">Uncharacterized protein LOC112693426</fullName>
    </submittedName>
</protein>
<dbReference type="PANTHER" id="PTHR14716:SF0">
    <property type="entry name" value="CILIA- AND FLAGELLA-ASSOCIATED PROTEIN 69"/>
    <property type="match status" value="1"/>
</dbReference>
<dbReference type="InterPro" id="IPR048732">
    <property type="entry name" value="CFA69"/>
</dbReference>
<dbReference type="AlphaFoldDB" id="A0A8B8GMI6"/>
<evidence type="ECO:0000313" key="3">
    <source>
        <dbReference type="RefSeq" id="XP_025424273.1"/>
    </source>
</evidence>
<dbReference type="Proteomes" id="UP000694846">
    <property type="component" value="Unplaced"/>
</dbReference>
<dbReference type="GeneID" id="112693426"/>
<evidence type="ECO:0000313" key="2">
    <source>
        <dbReference type="Proteomes" id="UP000694846"/>
    </source>
</evidence>
<reference evidence="3" key="1">
    <citation type="submission" date="2025-08" db="UniProtKB">
        <authorList>
            <consortium name="RefSeq"/>
        </authorList>
    </citation>
    <scope>IDENTIFICATION</scope>
    <source>
        <tissue evidence="3">Whole body</tissue>
    </source>
</reference>
<dbReference type="RefSeq" id="XP_025424273.1">
    <property type="nucleotide sequence ID" value="XM_025568488.1"/>
</dbReference>
<sequence>MPPTVNSVTECSENLPTLIRFYDVMAKCIRLVQTHDDELNMLLLGVIQSSIVRCQSVPENSVSLRCCHEAIEMSGLPKTLMELIDNVPNQTFFSDLLKLSFNLAVVSDRSALQMMQSDGVNVLVAALKPNFLLFSSNSNERLTVCEFVVLLLNRMFSLKRVASSTTLELPRITRNTLEIIFDNIQIETEKNVIRSMKKRNEFCYLLAEIVDNCSFEEQAFSNEMIKDMVMLCVWPEIIHISHWLDNVKFDSVDENIIFKSIMLDIINKVFISLSQNPEFQLLNTFLIQAFMSLINFEYSKTMYGDNVYTVLNRFLLNLPYILLNSTDCSVRNDCCTEIIALIKLLRSQECFSRTMIDVIICIGIVSNDNYDLLRKFKALKADILINAVISDTLKRKDYDCFQDISLYGLNALNIFFRENQHNPEAQLMVFNTVIRMVKLYLVEIDSKINQNLILDLLHFIKNAIIRYSDQVEHFIGAGGVEQLLDVLRSAKYPIQLVILTTLVDLAVYRSAKNRIKKWKCASTNEGYLELLCEIWRYEQVRFDFIDDEFVFREQRDKTAAGNLADDCSPAVESMFMCAQPKIYLLLQLVEFPDDDDDDRGCAREDDVRESTIRACGLVSAFRDKATVAHIHHYYSLKLGEVWHENGLLPDPVSAVESQSIDAMTVRHAYLMALIRMIKREVTNVHVDDSEIKMENKLYEEIRRYHSNGLNK</sequence>
<dbReference type="InterPro" id="IPR048733">
    <property type="entry name" value="CFA69_ARM_dom"/>
</dbReference>
<keyword evidence="2" id="KW-1185">Reference proteome</keyword>
<dbReference type="PANTHER" id="PTHR14716">
    <property type="entry name" value="CILIA- AND FLAGELLA-ASSOCIATED PROTEIN 69"/>
    <property type="match status" value="1"/>
</dbReference>
<gene>
    <name evidence="3" type="primary">LOC112693426</name>
</gene>
<dbReference type="Pfam" id="PF21049">
    <property type="entry name" value="CFA69_ARM_rpt"/>
    <property type="match status" value="1"/>
</dbReference>
<accession>A0A8B8GMI6</accession>
<dbReference type="OrthoDB" id="191673at2759"/>
<proteinExistence type="predicted"/>
<evidence type="ECO:0000259" key="1">
    <source>
        <dbReference type="Pfam" id="PF21049"/>
    </source>
</evidence>
<organism evidence="2 3">
    <name type="scientific">Sipha flava</name>
    <name type="common">yellow sugarcane aphid</name>
    <dbReference type="NCBI Taxonomy" id="143950"/>
    <lineage>
        <taxon>Eukaryota</taxon>
        <taxon>Metazoa</taxon>
        <taxon>Ecdysozoa</taxon>
        <taxon>Arthropoda</taxon>
        <taxon>Hexapoda</taxon>
        <taxon>Insecta</taxon>
        <taxon>Pterygota</taxon>
        <taxon>Neoptera</taxon>
        <taxon>Paraneoptera</taxon>
        <taxon>Hemiptera</taxon>
        <taxon>Sternorrhyncha</taxon>
        <taxon>Aphidomorpha</taxon>
        <taxon>Aphidoidea</taxon>
        <taxon>Aphididae</taxon>
        <taxon>Sipha</taxon>
    </lineage>
</organism>